<evidence type="ECO:0000256" key="1">
    <source>
        <dbReference type="ARBA" id="ARBA00009437"/>
    </source>
</evidence>
<dbReference type="EnsemblBacteria" id="ABF89243">
    <property type="protein sequence ID" value="ABF89243"/>
    <property type="gene ID" value="MXAN_1726"/>
</dbReference>
<dbReference type="InterPro" id="IPR050176">
    <property type="entry name" value="LTTR"/>
</dbReference>
<sequence>MLDLFLLRSFVAVVETGNFTRAGERLHLTQSTVSQQLIRLEQSLGCRLLNRSQRHVVPTEEGERLLGYAQRILRLAEEATVELNPGGSGGVLRLGVPEDLGGEALMPLLTRFAAERPRLRLEVECGLSHHLLRLYRNGELDLLLVKQWGADSDSHARWAESLCWIDSATQPVTARYEGGTDALPLVAFPVGALYRQDMIHALESRGRAWRIGYSSASLASLCAAVSAGLGVSLLPASSVQAGHRVLGEKDGFPVVDGLELALYARSNLGAVGRTLRDELSDLCTQRAEAAVRA</sequence>
<dbReference type="GO" id="GO:0003700">
    <property type="term" value="F:DNA-binding transcription factor activity"/>
    <property type="evidence" value="ECO:0007669"/>
    <property type="project" value="InterPro"/>
</dbReference>
<dbReference type="Proteomes" id="UP000002402">
    <property type="component" value="Chromosome"/>
</dbReference>
<proteinExistence type="inferred from homology"/>
<dbReference type="PROSITE" id="PS50931">
    <property type="entry name" value="HTH_LYSR"/>
    <property type="match status" value="1"/>
</dbReference>
<keyword evidence="7" id="KW-1185">Reference proteome</keyword>
<dbReference type="InterPro" id="IPR036388">
    <property type="entry name" value="WH-like_DNA-bd_sf"/>
</dbReference>
<evidence type="ECO:0000313" key="7">
    <source>
        <dbReference type="Proteomes" id="UP000002402"/>
    </source>
</evidence>
<comment type="similarity">
    <text evidence="1">Belongs to the LysR transcriptional regulatory family.</text>
</comment>
<organism evidence="6 7">
    <name type="scientific">Myxococcus xanthus (strain DK1622)</name>
    <dbReference type="NCBI Taxonomy" id="246197"/>
    <lineage>
        <taxon>Bacteria</taxon>
        <taxon>Pseudomonadati</taxon>
        <taxon>Myxococcota</taxon>
        <taxon>Myxococcia</taxon>
        <taxon>Myxococcales</taxon>
        <taxon>Cystobacterineae</taxon>
        <taxon>Myxococcaceae</taxon>
        <taxon>Myxococcus</taxon>
    </lineage>
</organism>
<dbReference type="Gene3D" id="1.10.10.10">
    <property type="entry name" value="Winged helix-like DNA-binding domain superfamily/Winged helix DNA-binding domain"/>
    <property type="match status" value="1"/>
</dbReference>
<dbReference type="STRING" id="246197.MXAN_1726"/>
<dbReference type="GO" id="GO:0003677">
    <property type="term" value="F:DNA binding"/>
    <property type="evidence" value="ECO:0007669"/>
    <property type="project" value="UniProtKB-KW"/>
</dbReference>
<accession>Q1DBJ6</accession>
<dbReference type="FunFam" id="1.10.10.10:FF:000001">
    <property type="entry name" value="LysR family transcriptional regulator"/>
    <property type="match status" value="1"/>
</dbReference>
<dbReference type="SUPFAM" id="SSF46785">
    <property type="entry name" value="Winged helix' DNA-binding domain"/>
    <property type="match status" value="1"/>
</dbReference>
<dbReference type="GeneID" id="41359161"/>
<dbReference type="PRINTS" id="PR00039">
    <property type="entry name" value="HTHLYSR"/>
</dbReference>
<dbReference type="eggNOG" id="COG0583">
    <property type="taxonomic scope" value="Bacteria"/>
</dbReference>
<name>Q1DBJ6_MYXXD</name>
<evidence type="ECO:0000256" key="4">
    <source>
        <dbReference type="ARBA" id="ARBA00023163"/>
    </source>
</evidence>
<evidence type="ECO:0000256" key="3">
    <source>
        <dbReference type="ARBA" id="ARBA00023125"/>
    </source>
</evidence>
<dbReference type="RefSeq" id="WP_011551836.1">
    <property type="nucleotide sequence ID" value="NC_008095.1"/>
</dbReference>
<evidence type="ECO:0000259" key="5">
    <source>
        <dbReference type="PROSITE" id="PS50931"/>
    </source>
</evidence>
<dbReference type="PANTHER" id="PTHR30579">
    <property type="entry name" value="TRANSCRIPTIONAL REGULATOR"/>
    <property type="match status" value="1"/>
</dbReference>
<dbReference type="Pfam" id="PF03466">
    <property type="entry name" value="LysR_substrate"/>
    <property type="match status" value="1"/>
</dbReference>
<keyword evidence="4" id="KW-0804">Transcription</keyword>
<dbReference type="KEGG" id="mxa:MXAN_1726"/>
<evidence type="ECO:0000256" key="2">
    <source>
        <dbReference type="ARBA" id="ARBA00023015"/>
    </source>
</evidence>
<keyword evidence="2" id="KW-0805">Transcription regulation</keyword>
<dbReference type="AlphaFoldDB" id="Q1DBJ6"/>
<keyword evidence="3" id="KW-0238">DNA-binding</keyword>
<reference evidence="6 7" key="1">
    <citation type="journal article" date="2006" name="Proc. Natl. Acad. Sci. U.S.A.">
        <title>Evolution of sensory complexity recorded in a myxobacterial genome.</title>
        <authorList>
            <person name="Goldman B.S."/>
            <person name="Nierman W.C."/>
            <person name="Kaiser D."/>
            <person name="Slater S.C."/>
            <person name="Durkin A.S."/>
            <person name="Eisen J.A."/>
            <person name="Ronning C.M."/>
            <person name="Barbazuk W.B."/>
            <person name="Blanchard M."/>
            <person name="Field C."/>
            <person name="Halling C."/>
            <person name="Hinkle G."/>
            <person name="Iartchuk O."/>
            <person name="Kim H.S."/>
            <person name="Mackenzie C."/>
            <person name="Madupu R."/>
            <person name="Miller N."/>
            <person name="Shvartsbeyn A."/>
            <person name="Sullivan S.A."/>
            <person name="Vaudin M."/>
            <person name="Wiegand R."/>
            <person name="Kaplan H.B."/>
        </authorList>
    </citation>
    <scope>NUCLEOTIDE SEQUENCE [LARGE SCALE GENOMIC DNA]</scope>
    <source>
        <strain evidence="7">DK1622</strain>
    </source>
</reference>
<dbReference type="OrthoDB" id="464481at2"/>
<gene>
    <name evidence="6" type="ordered locus">MXAN_1726</name>
</gene>
<evidence type="ECO:0000313" key="6">
    <source>
        <dbReference type="EMBL" id="ABF89243.1"/>
    </source>
</evidence>
<dbReference type="EMBL" id="CP000113">
    <property type="protein sequence ID" value="ABF89243.1"/>
    <property type="molecule type" value="Genomic_DNA"/>
</dbReference>
<dbReference type="InterPro" id="IPR005119">
    <property type="entry name" value="LysR_subst-bd"/>
</dbReference>
<dbReference type="InterPro" id="IPR000847">
    <property type="entry name" value="LysR_HTH_N"/>
</dbReference>
<dbReference type="Pfam" id="PF00126">
    <property type="entry name" value="HTH_1"/>
    <property type="match status" value="1"/>
</dbReference>
<dbReference type="SUPFAM" id="SSF53850">
    <property type="entry name" value="Periplasmic binding protein-like II"/>
    <property type="match status" value="1"/>
</dbReference>
<dbReference type="InterPro" id="IPR036390">
    <property type="entry name" value="WH_DNA-bd_sf"/>
</dbReference>
<dbReference type="HOGENOM" id="CLU_039613_1_1_7"/>
<feature type="domain" description="HTH lysR-type" evidence="5">
    <location>
        <begin position="2"/>
        <end position="59"/>
    </location>
</feature>
<protein>
    <submittedName>
        <fullName evidence="6">Transcriptional regulator, LysR family</fullName>
    </submittedName>
</protein>
<dbReference type="Gene3D" id="3.40.190.10">
    <property type="entry name" value="Periplasmic binding protein-like II"/>
    <property type="match status" value="2"/>
</dbReference>
<dbReference type="PANTHER" id="PTHR30579:SF7">
    <property type="entry name" value="HTH-TYPE TRANSCRIPTIONAL REGULATOR LRHA-RELATED"/>
    <property type="match status" value="1"/>
</dbReference>